<name>Q1H9M0_9MONI</name>
<keyword evidence="1" id="KW-0812">Transmembrane</keyword>
<dbReference type="GO" id="GO:0005840">
    <property type="term" value="C:ribosome"/>
    <property type="evidence" value="ECO:0007669"/>
    <property type="project" value="UniProtKB-KW"/>
</dbReference>
<proteinExistence type="predicted"/>
<keyword evidence="2" id="KW-0689">Ribosomal protein</keyword>
<dbReference type="EMBL" id="AM176481">
    <property type="protein sequence ID" value="CAJ45153.1"/>
    <property type="molecule type" value="Genomic_DNA"/>
</dbReference>
<evidence type="ECO:0000256" key="1">
    <source>
        <dbReference type="SAM" id="Phobius"/>
    </source>
</evidence>
<feature type="non-terminal residue" evidence="2">
    <location>
        <position position="1"/>
    </location>
</feature>
<reference evidence="2" key="1">
    <citation type="journal article" date="2006" name="Mol. Phylogenet. Evol.">
        <title>Tree ferns: monophyletic groups and their relationships as revealed by four protein-coding plastid loci.</title>
        <authorList>
            <person name="Korall P."/>
            <person name="Pryer K.M."/>
            <person name="Metzgar J.S."/>
            <person name="Schneider H."/>
            <person name="Conant D.S."/>
        </authorList>
    </citation>
    <scope>NUCLEOTIDE SEQUENCE</scope>
</reference>
<gene>
    <name evidence="2" type="primary">rps4</name>
</gene>
<feature type="transmembrane region" description="Helical" evidence="1">
    <location>
        <begin position="119"/>
        <end position="140"/>
    </location>
</feature>
<organism evidence="2">
    <name type="scientific">Alsophila hooglandii</name>
    <dbReference type="NCBI Taxonomy" id="361537"/>
    <lineage>
        <taxon>Eukaryota</taxon>
        <taxon>Viridiplantae</taxon>
        <taxon>Streptophyta</taxon>
        <taxon>Embryophyta</taxon>
        <taxon>Tracheophyta</taxon>
        <taxon>Polypodiopsida</taxon>
        <taxon>Polypodiidae</taxon>
        <taxon>Cyatheales</taxon>
        <taxon>Cyatheaceae</taxon>
        <taxon>Alsophila</taxon>
    </lineage>
</organism>
<evidence type="ECO:0000313" key="2">
    <source>
        <dbReference type="EMBL" id="CAJ45153.1"/>
    </source>
</evidence>
<protein>
    <submittedName>
        <fullName evidence="2">Putative ribosomal protein S4 gene</fullName>
    </submittedName>
</protein>
<keyword evidence="1" id="KW-1133">Transmembrane helix</keyword>
<feature type="transmembrane region" description="Helical" evidence="1">
    <location>
        <begin position="161"/>
        <end position="183"/>
    </location>
</feature>
<sequence>KYVVRIYQGLQGKHPIQEKLELLLINLLREKFLNSACVWRPNRDYVLIMDQNANYLDMFVLLEKLRVRQARYRCNYLKCVIILFFIQVLPLFLQLDNLIIDTSTTALWMYQATVVNRKILLLFGIDQLPIMGGVALMSLLEGTKYRIILFLYWKATDQRGWIGLPIGNLSIISMNCLSSIILAKL</sequence>
<dbReference type="AlphaFoldDB" id="Q1H9M0"/>
<feature type="non-terminal residue" evidence="2">
    <location>
        <position position="185"/>
    </location>
</feature>
<feature type="transmembrane region" description="Helical" evidence="1">
    <location>
        <begin position="76"/>
        <end position="99"/>
    </location>
</feature>
<keyword evidence="1" id="KW-0472">Membrane</keyword>
<accession>Q1H9M0</accession>
<keyword evidence="2" id="KW-0687">Ribonucleoprotein</keyword>